<dbReference type="EMBL" id="GGEC01089077">
    <property type="protein sequence ID" value="MBX69561.1"/>
    <property type="molecule type" value="Transcribed_RNA"/>
</dbReference>
<accession>A0A2P2QRN4</accession>
<sequence>MSVAASTPLGFESNFQRMETWNGKTDIENSMVADGRGFAFIPPSLPLHQHALLMSQGPAFAQRGPLQSSSAQSVRAWSDLPMATSKDHHGTNEIHQSLIFGSRFASGVTGFSNIQVRIHGQEESNVASGTPSSSSPNSRH</sequence>
<organism evidence="1">
    <name type="scientific">Rhizophora mucronata</name>
    <name type="common">Asiatic mangrove</name>
    <dbReference type="NCBI Taxonomy" id="61149"/>
    <lineage>
        <taxon>Eukaryota</taxon>
        <taxon>Viridiplantae</taxon>
        <taxon>Streptophyta</taxon>
        <taxon>Embryophyta</taxon>
        <taxon>Tracheophyta</taxon>
        <taxon>Spermatophyta</taxon>
        <taxon>Magnoliopsida</taxon>
        <taxon>eudicotyledons</taxon>
        <taxon>Gunneridae</taxon>
        <taxon>Pentapetalae</taxon>
        <taxon>rosids</taxon>
        <taxon>fabids</taxon>
        <taxon>Malpighiales</taxon>
        <taxon>Rhizophoraceae</taxon>
        <taxon>Rhizophora</taxon>
    </lineage>
</organism>
<dbReference type="AlphaFoldDB" id="A0A2P2QRN4"/>
<evidence type="ECO:0000313" key="1">
    <source>
        <dbReference type="EMBL" id="MBX69561.1"/>
    </source>
</evidence>
<reference evidence="1" key="1">
    <citation type="submission" date="2018-02" db="EMBL/GenBank/DDBJ databases">
        <title>Rhizophora mucronata_Transcriptome.</title>
        <authorList>
            <person name="Meera S.P."/>
            <person name="Sreeshan A."/>
            <person name="Augustine A."/>
        </authorList>
    </citation>
    <scope>NUCLEOTIDE SEQUENCE</scope>
    <source>
        <tissue evidence="1">Leaf</tissue>
    </source>
</reference>
<name>A0A2P2QRN4_RHIMU</name>
<proteinExistence type="predicted"/>
<protein>
    <submittedName>
        <fullName evidence="1">Uncharacterized protein</fullName>
    </submittedName>
</protein>